<evidence type="ECO:0000313" key="1">
    <source>
        <dbReference type="EMBL" id="EEX02408.1"/>
    </source>
</evidence>
<dbReference type="Proteomes" id="UP000005740">
    <property type="component" value="Unassembled WGS sequence"/>
</dbReference>
<evidence type="ECO:0000313" key="2">
    <source>
        <dbReference type="Proteomes" id="UP000005740"/>
    </source>
</evidence>
<organism evidence="1 2">
    <name type="scientific">Acinetobacter baumannii (strain ATCC 19606 / DSM 30007 / JCM 6841 / CCUG 19606 / CIP 70.34 / NBRC 109757 / NCIMB 12457 / NCTC 12156 / 81)</name>
    <dbReference type="NCBI Taxonomy" id="575584"/>
    <lineage>
        <taxon>Bacteria</taxon>
        <taxon>Pseudomonadati</taxon>
        <taxon>Pseudomonadota</taxon>
        <taxon>Gammaproteobacteria</taxon>
        <taxon>Moraxellales</taxon>
        <taxon>Moraxellaceae</taxon>
        <taxon>Acinetobacter</taxon>
        <taxon>Acinetobacter calcoaceticus/baumannii complex</taxon>
    </lineage>
</organism>
<name>D0CE97_ACIB2</name>
<proteinExistence type="predicted"/>
<protein>
    <recommendedName>
        <fullName evidence="3">DNA-binding protein</fullName>
    </recommendedName>
</protein>
<reference evidence="2" key="1">
    <citation type="journal article" date="2012" name="PLoS ONE">
        <title>The success of Acinetobacter species; genetic, metabolic and virulence attributes.</title>
        <authorList>
            <person name="Peleg A.Y."/>
            <person name="de Breij A."/>
            <person name="Adams M.D."/>
            <person name="Cerqueira G.M."/>
            <person name="Mocali S."/>
            <person name="Galardini M."/>
            <person name="Nibbering P.H."/>
            <person name="Earl A.M."/>
            <person name="Ward D.V."/>
            <person name="Paterson D.L."/>
            <person name="Seifert H."/>
            <person name="Dijkshoorn L."/>
        </authorList>
    </citation>
    <scope>NUCLEOTIDE SEQUENCE [LARGE SCALE GENOMIC DNA]</scope>
    <source>
        <strain evidence="2">ATCC 19606 / DSM 30007 / JCM 6841 / CCUG 19606 / CIP 70.34 / NBRC 109757 / NCIMB 12457 / NCTC 12156 / 81</strain>
    </source>
</reference>
<dbReference type="EMBL" id="GG704578">
    <property type="protein sequence ID" value="EEX02408.1"/>
    <property type="molecule type" value="Genomic_DNA"/>
</dbReference>
<evidence type="ECO:0008006" key="3">
    <source>
        <dbReference type="Google" id="ProtNLM"/>
    </source>
</evidence>
<accession>D0CE97</accession>
<sequence length="86" mass="10090">YFGGQILKRKVRRANVDKYLTSNNVCEMFHITKRTLNRWEINTPWGIPFPAPALSSEGGTMKRYLATDVMKWEEECQQKKQLKKAI</sequence>
<dbReference type="AlphaFoldDB" id="D0CE97"/>
<gene>
    <name evidence="1" type="ORF">HMPREF0010_03077</name>
</gene>
<feature type="non-terminal residue" evidence="1">
    <location>
        <position position="1"/>
    </location>
</feature>